<proteinExistence type="inferred from homology"/>
<dbReference type="EMBL" id="ML977172">
    <property type="protein sequence ID" value="KAF1983850.1"/>
    <property type="molecule type" value="Genomic_DNA"/>
</dbReference>
<evidence type="ECO:0000256" key="3">
    <source>
        <dbReference type="ARBA" id="ARBA00022448"/>
    </source>
</evidence>
<dbReference type="Gene3D" id="1.50.40.10">
    <property type="entry name" value="Mitochondrial carrier domain"/>
    <property type="match status" value="1"/>
</dbReference>
<reference evidence="13" key="1">
    <citation type="journal article" date="2020" name="Stud. Mycol.">
        <title>101 Dothideomycetes genomes: a test case for predicting lifestyles and emergence of pathogens.</title>
        <authorList>
            <person name="Haridas S."/>
            <person name="Albert R."/>
            <person name="Binder M."/>
            <person name="Bloem J."/>
            <person name="Labutti K."/>
            <person name="Salamov A."/>
            <person name="Andreopoulos B."/>
            <person name="Baker S."/>
            <person name="Barry K."/>
            <person name="Bills G."/>
            <person name="Bluhm B."/>
            <person name="Cannon C."/>
            <person name="Castanera R."/>
            <person name="Culley D."/>
            <person name="Daum C."/>
            <person name="Ezra D."/>
            <person name="Gonzalez J."/>
            <person name="Henrissat B."/>
            <person name="Kuo A."/>
            <person name="Liang C."/>
            <person name="Lipzen A."/>
            <person name="Lutzoni F."/>
            <person name="Magnuson J."/>
            <person name="Mondo S."/>
            <person name="Nolan M."/>
            <person name="Ohm R."/>
            <person name="Pangilinan J."/>
            <person name="Park H.-J."/>
            <person name="Ramirez L."/>
            <person name="Alfaro M."/>
            <person name="Sun H."/>
            <person name="Tritt A."/>
            <person name="Yoshinaga Y."/>
            <person name="Zwiers L.-H."/>
            <person name="Turgeon B."/>
            <person name="Goodwin S."/>
            <person name="Spatafora J."/>
            <person name="Crous P."/>
            <person name="Grigoriev I."/>
        </authorList>
    </citation>
    <scope>NUCLEOTIDE SEQUENCE</scope>
    <source>
        <strain evidence="13">CBS 113979</strain>
    </source>
</reference>
<dbReference type="OrthoDB" id="3364892at2759"/>
<evidence type="ECO:0000256" key="4">
    <source>
        <dbReference type="ARBA" id="ARBA00022692"/>
    </source>
</evidence>
<keyword evidence="6" id="KW-0999">Mitochondrion inner membrane</keyword>
<dbReference type="GO" id="GO:0031966">
    <property type="term" value="C:mitochondrial membrane"/>
    <property type="evidence" value="ECO:0007669"/>
    <property type="project" value="UniProtKB-SubCell"/>
</dbReference>
<dbReference type="InterPro" id="IPR018108">
    <property type="entry name" value="MCP_transmembrane"/>
</dbReference>
<dbReference type="InterPro" id="IPR050567">
    <property type="entry name" value="Mitochondrial_Carrier"/>
</dbReference>
<evidence type="ECO:0000256" key="10">
    <source>
        <dbReference type="PROSITE-ProRule" id="PRU00282"/>
    </source>
</evidence>
<feature type="region of interest" description="Disordered" evidence="12">
    <location>
        <begin position="1"/>
        <end position="24"/>
    </location>
</feature>
<dbReference type="InterPro" id="IPR023395">
    <property type="entry name" value="MCP_dom_sf"/>
</dbReference>
<gene>
    <name evidence="13" type="ORF">K402DRAFT_423443</name>
</gene>
<evidence type="ECO:0000256" key="2">
    <source>
        <dbReference type="ARBA" id="ARBA00006375"/>
    </source>
</evidence>
<dbReference type="Proteomes" id="UP000800041">
    <property type="component" value="Unassembled WGS sequence"/>
</dbReference>
<evidence type="ECO:0000256" key="12">
    <source>
        <dbReference type="SAM" id="MobiDB-lite"/>
    </source>
</evidence>
<organism evidence="13 14">
    <name type="scientific">Aulographum hederae CBS 113979</name>
    <dbReference type="NCBI Taxonomy" id="1176131"/>
    <lineage>
        <taxon>Eukaryota</taxon>
        <taxon>Fungi</taxon>
        <taxon>Dikarya</taxon>
        <taxon>Ascomycota</taxon>
        <taxon>Pezizomycotina</taxon>
        <taxon>Dothideomycetes</taxon>
        <taxon>Pleosporomycetidae</taxon>
        <taxon>Aulographales</taxon>
        <taxon>Aulographaceae</taxon>
    </lineage>
</organism>
<name>A0A6G1GSU0_9PEZI</name>
<dbReference type="PROSITE" id="PS50920">
    <property type="entry name" value="SOLCAR"/>
    <property type="match status" value="1"/>
</dbReference>
<evidence type="ECO:0000256" key="1">
    <source>
        <dbReference type="ARBA" id="ARBA00004225"/>
    </source>
</evidence>
<comment type="similarity">
    <text evidence="2 11">Belongs to the mitochondrial carrier (TC 2.A.29) family.</text>
</comment>
<keyword evidence="7" id="KW-1133">Transmembrane helix</keyword>
<keyword evidence="3 11" id="KW-0813">Transport</keyword>
<evidence type="ECO:0000256" key="5">
    <source>
        <dbReference type="ARBA" id="ARBA00022737"/>
    </source>
</evidence>
<evidence type="ECO:0000256" key="8">
    <source>
        <dbReference type="ARBA" id="ARBA00023128"/>
    </source>
</evidence>
<dbReference type="PANTHER" id="PTHR45624:SF26">
    <property type="entry name" value="CARRIER PROTEIN, PUTATIVE (AFU_ORTHOLOGUE AFUA_1G07710)-RELATED"/>
    <property type="match status" value="1"/>
</dbReference>
<dbReference type="SUPFAM" id="SSF103506">
    <property type="entry name" value="Mitochondrial carrier"/>
    <property type="match status" value="1"/>
</dbReference>
<dbReference type="AlphaFoldDB" id="A0A6G1GSU0"/>
<accession>A0A6G1GSU0</accession>
<dbReference type="GO" id="GO:0022857">
    <property type="term" value="F:transmembrane transporter activity"/>
    <property type="evidence" value="ECO:0007669"/>
    <property type="project" value="TreeGrafter"/>
</dbReference>
<evidence type="ECO:0000256" key="9">
    <source>
        <dbReference type="ARBA" id="ARBA00023136"/>
    </source>
</evidence>
<protein>
    <submittedName>
        <fullName evidence="13">Putative mitochondrial carrier protein</fullName>
    </submittedName>
</protein>
<dbReference type="Pfam" id="PF00153">
    <property type="entry name" value="Mito_carr"/>
    <property type="match status" value="1"/>
</dbReference>
<keyword evidence="14" id="KW-1185">Reference proteome</keyword>
<dbReference type="PANTHER" id="PTHR45624">
    <property type="entry name" value="MITOCHONDRIAL BASIC AMINO ACIDS TRANSPORTER-RELATED"/>
    <property type="match status" value="1"/>
</dbReference>
<evidence type="ECO:0000313" key="13">
    <source>
        <dbReference type="EMBL" id="KAF1983850.1"/>
    </source>
</evidence>
<keyword evidence="9 10" id="KW-0472">Membrane</keyword>
<evidence type="ECO:0000313" key="14">
    <source>
        <dbReference type="Proteomes" id="UP000800041"/>
    </source>
</evidence>
<evidence type="ECO:0000256" key="11">
    <source>
        <dbReference type="RuleBase" id="RU000488"/>
    </source>
</evidence>
<evidence type="ECO:0000256" key="6">
    <source>
        <dbReference type="ARBA" id="ARBA00022792"/>
    </source>
</evidence>
<feature type="repeat" description="Solcar" evidence="10">
    <location>
        <begin position="143"/>
        <end position="230"/>
    </location>
</feature>
<evidence type="ECO:0000256" key="7">
    <source>
        <dbReference type="ARBA" id="ARBA00022989"/>
    </source>
</evidence>
<keyword evidence="5" id="KW-0677">Repeat</keyword>
<keyword evidence="8" id="KW-0496">Mitochondrion</keyword>
<keyword evidence="4 10" id="KW-0812">Transmembrane</keyword>
<sequence length="398" mass="45244">MTSSAPTRSPFPGTVEDGTRKKQNAATGASAASIRAVSAQFVAFYFRAPMKAFFRTRIDYMAYARAIDPRVQSAKSWSWRTTTAGVLAHAVKEHGWSFIPNQILPPMLANVTVGAVLYTSYLQSLGVLYEPSSRSSKRVYPPPSLAHTFTAGFAAGTVQSVVAAPLDALQVRFETNDMLEGKYRNMWHYARDKLREIGPRGVFAGWSLSFVKDAFGYGAFFATFEYLKAQSYYSFVTRYYGKYEPIFSFHPYRGTIREENGRLTIRPHYALEPTFILIAGIAASIVQQVVQHPLSKVQGFHYNRLESLDYAAKLQGSRSHMMRLYYHAYQKTFEQCERQASRHGGWRRWLYRGFFMNTIRQVPSTSAGLIVFEVVRRKYARDSDVVRIEKDGYDVLLS</sequence>
<comment type="subcellular location">
    <subcellularLocation>
        <location evidence="1">Mitochondrion membrane</location>
        <topology evidence="1">Multi-pass membrane protein</topology>
    </subcellularLocation>
</comment>